<dbReference type="EMBL" id="JABSTQ010009599">
    <property type="protein sequence ID" value="KAG0427705.1"/>
    <property type="molecule type" value="Genomic_DNA"/>
</dbReference>
<protein>
    <submittedName>
        <fullName evidence="1">Uncharacterized protein</fullName>
    </submittedName>
</protein>
<comment type="caution">
    <text evidence="1">The sequence shown here is derived from an EMBL/GenBank/DDBJ whole genome shotgun (WGS) entry which is preliminary data.</text>
</comment>
<gene>
    <name evidence="1" type="ORF">HPB47_025257</name>
</gene>
<proteinExistence type="predicted"/>
<organism evidence="1 2">
    <name type="scientific">Ixodes persulcatus</name>
    <name type="common">Taiga tick</name>
    <dbReference type="NCBI Taxonomy" id="34615"/>
    <lineage>
        <taxon>Eukaryota</taxon>
        <taxon>Metazoa</taxon>
        <taxon>Ecdysozoa</taxon>
        <taxon>Arthropoda</taxon>
        <taxon>Chelicerata</taxon>
        <taxon>Arachnida</taxon>
        <taxon>Acari</taxon>
        <taxon>Parasitiformes</taxon>
        <taxon>Ixodida</taxon>
        <taxon>Ixodoidea</taxon>
        <taxon>Ixodidae</taxon>
        <taxon>Ixodinae</taxon>
        <taxon>Ixodes</taxon>
    </lineage>
</organism>
<name>A0AC60Q2P7_IXOPE</name>
<keyword evidence="2" id="KW-1185">Reference proteome</keyword>
<evidence type="ECO:0000313" key="2">
    <source>
        <dbReference type="Proteomes" id="UP000805193"/>
    </source>
</evidence>
<reference evidence="1 2" key="1">
    <citation type="journal article" date="2020" name="Cell">
        <title>Large-Scale Comparative Analyses of Tick Genomes Elucidate Their Genetic Diversity and Vector Capacities.</title>
        <authorList>
            <consortium name="Tick Genome and Microbiome Consortium (TIGMIC)"/>
            <person name="Jia N."/>
            <person name="Wang J."/>
            <person name="Shi W."/>
            <person name="Du L."/>
            <person name="Sun Y."/>
            <person name="Zhan W."/>
            <person name="Jiang J.F."/>
            <person name="Wang Q."/>
            <person name="Zhang B."/>
            <person name="Ji P."/>
            <person name="Bell-Sakyi L."/>
            <person name="Cui X.M."/>
            <person name="Yuan T.T."/>
            <person name="Jiang B.G."/>
            <person name="Yang W.F."/>
            <person name="Lam T.T."/>
            <person name="Chang Q.C."/>
            <person name="Ding S.J."/>
            <person name="Wang X.J."/>
            <person name="Zhu J.G."/>
            <person name="Ruan X.D."/>
            <person name="Zhao L."/>
            <person name="Wei J.T."/>
            <person name="Ye R.Z."/>
            <person name="Que T.C."/>
            <person name="Du C.H."/>
            <person name="Zhou Y.H."/>
            <person name="Cheng J.X."/>
            <person name="Dai P.F."/>
            <person name="Guo W.B."/>
            <person name="Han X.H."/>
            <person name="Huang E.J."/>
            <person name="Li L.F."/>
            <person name="Wei W."/>
            <person name="Gao Y.C."/>
            <person name="Liu J.Z."/>
            <person name="Shao H.Z."/>
            <person name="Wang X."/>
            <person name="Wang C.C."/>
            <person name="Yang T.C."/>
            <person name="Huo Q.B."/>
            <person name="Li W."/>
            <person name="Chen H.Y."/>
            <person name="Chen S.E."/>
            <person name="Zhou L.G."/>
            <person name="Ni X.B."/>
            <person name="Tian J.H."/>
            <person name="Sheng Y."/>
            <person name="Liu T."/>
            <person name="Pan Y.S."/>
            <person name="Xia L.Y."/>
            <person name="Li J."/>
            <person name="Zhao F."/>
            <person name="Cao W.C."/>
        </authorList>
    </citation>
    <scope>NUCLEOTIDE SEQUENCE [LARGE SCALE GENOMIC DNA]</scope>
    <source>
        <strain evidence="1">Iper-2018</strain>
    </source>
</reference>
<accession>A0AC60Q2P7</accession>
<sequence length="138" mass="15009">MPEICRRRIISGASLVRVLRHVGGWCLLRADPSGGSCALAVEQADPMCGPVQFRHPVYLAEKCHFFRIAVCPYLREAPIGHCHASKESGDLTGQRSHRDLGQVIPCETRPPADGGPVRAEAVPVAMCSFGHVRAGWNQ</sequence>
<evidence type="ECO:0000313" key="1">
    <source>
        <dbReference type="EMBL" id="KAG0427705.1"/>
    </source>
</evidence>
<dbReference type="Proteomes" id="UP000805193">
    <property type="component" value="Unassembled WGS sequence"/>
</dbReference>